<accession>A0ABY5I118</accession>
<dbReference type="RefSeq" id="WP_290138800.1">
    <property type="nucleotide sequence ID" value="NZ_CP101620.1"/>
</dbReference>
<keyword evidence="2" id="KW-1185">Reference proteome</keyword>
<evidence type="ECO:0000313" key="1">
    <source>
        <dbReference type="EMBL" id="UTY38467.1"/>
    </source>
</evidence>
<proteinExistence type="predicted"/>
<gene>
    <name evidence="1" type="ORF">NMU03_12510</name>
</gene>
<sequence length="91" mass="10733">MKELKAFIYCRVLDEKARSLLDYQEKKLTELSQYLDMKVIACAKEVGSWKYFGTFAIQKLIHHIVVGKIDVVLVYDETRLAIYDDFYANFK</sequence>
<name>A0ABY5I118_9FIRM</name>
<reference evidence="1" key="1">
    <citation type="submission" date="2022-07" db="EMBL/GenBank/DDBJ databases">
        <title>Faecal culturing of patients with breast cancer.</title>
        <authorList>
            <person name="Teng N.M.Y."/>
            <person name="Kiu R."/>
            <person name="Evans R."/>
            <person name="Baker D.J."/>
            <person name="Zenner C."/>
            <person name="Robinson S.D."/>
            <person name="Hall L.J."/>
        </authorList>
    </citation>
    <scope>NUCLEOTIDE SEQUENCE</scope>
    <source>
        <strain evidence="1">LH1062</strain>
    </source>
</reference>
<dbReference type="SUPFAM" id="SSF53041">
    <property type="entry name" value="Resolvase-like"/>
    <property type="match status" value="1"/>
</dbReference>
<dbReference type="Proteomes" id="UP001060112">
    <property type="component" value="Chromosome"/>
</dbReference>
<dbReference type="InterPro" id="IPR036162">
    <property type="entry name" value="Resolvase-like_N_sf"/>
</dbReference>
<evidence type="ECO:0000313" key="2">
    <source>
        <dbReference type="Proteomes" id="UP001060112"/>
    </source>
</evidence>
<protein>
    <submittedName>
        <fullName evidence="1">Recombinase family protein</fullName>
    </submittedName>
</protein>
<dbReference type="Gene3D" id="3.40.50.1390">
    <property type="entry name" value="Resolvase, N-terminal catalytic domain"/>
    <property type="match status" value="1"/>
</dbReference>
<dbReference type="EMBL" id="CP101620">
    <property type="protein sequence ID" value="UTY38467.1"/>
    <property type="molecule type" value="Genomic_DNA"/>
</dbReference>
<organism evidence="1 2">
    <name type="scientific">Allocoprobacillus halotolerans</name>
    <dbReference type="NCBI Taxonomy" id="2944914"/>
    <lineage>
        <taxon>Bacteria</taxon>
        <taxon>Bacillati</taxon>
        <taxon>Bacillota</taxon>
        <taxon>Erysipelotrichia</taxon>
        <taxon>Erysipelotrichales</taxon>
        <taxon>Erysipelotrichaceae</taxon>
        <taxon>Allocoprobacillus</taxon>
    </lineage>
</organism>